<dbReference type="Pfam" id="PF08659">
    <property type="entry name" value="KR"/>
    <property type="match status" value="1"/>
</dbReference>
<dbReference type="EC" id="2.3.1.94" evidence="13"/>
<dbReference type="InterPro" id="IPR049900">
    <property type="entry name" value="PKS_mFAS_DH"/>
</dbReference>
<dbReference type="OrthoDB" id="1671436at2"/>
<dbReference type="EMBL" id="CP010978">
    <property type="protein sequence ID" value="AJQ25405.1"/>
    <property type="molecule type" value="Genomic_DNA"/>
</dbReference>
<dbReference type="InterPro" id="IPR036291">
    <property type="entry name" value="NAD(P)-bd_dom_sf"/>
</dbReference>
<dbReference type="GO" id="GO:0047879">
    <property type="term" value="F:erythronolide synthase activity"/>
    <property type="evidence" value="ECO:0007669"/>
    <property type="project" value="UniProtKB-EC"/>
</dbReference>
<dbReference type="SMART" id="SM00822">
    <property type="entry name" value="PKS_KR"/>
    <property type="match status" value="1"/>
</dbReference>
<dbReference type="InterPro" id="IPR054514">
    <property type="entry name" value="RhiE-like_linker"/>
</dbReference>
<reference evidence="14" key="2">
    <citation type="submission" date="2015-02" db="EMBL/GenBank/DDBJ databases">
        <title>Complete Genome Sequence of Pelosinus fermentans JBW45.</title>
        <authorList>
            <person name="De Leon K.B."/>
            <person name="Utturkar S.M."/>
            <person name="Camilleri L.B."/>
            <person name="Arkin A.P."/>
            <person name="Fields M.W."/>
            <person name="Brown S.D."/>
            <person name="Wall J.D."/>
        </authorList>
    </citation>
    <scope>NUCLEOTIDE SEQUENCE [LARGE SCALE GENOMIC DNA]</scope>
    <source>
        <strain evidence="14">JBW45</strain>
    </source>
</reference>
<feature type="active site" description="Proton donor; for dehydratase activity" evidence="9">
    <location>
        <position position="991"/>
    </location>
</feature>
<feature type="region of interest" description="C-terminal hotdog fold" evidence="9">
    <location>
        <begin position="929"/>
        <end position="1082"/>
    </location>
</feature>
<protein>
    <submittedName>
        <fullName evidence="13">6-deoxyerythronolide-B synthase, 3-oxoacyl-(Acyl-carrier-protein) reductase</fullName>
        <ecNumber evidence="13">1.1.1.100</ecNumber>
        <ecNumber evidence="13">2.3.1.94</ecNumber>
    </submittedName>
</protein>
<dbReference type="InterPro" id="IPR057326">
    <property type="entry name" value="KR_dom"/>
</dbReference>
<dbReference type="SUPFAM" id="SSF53901">
    <property type="entry name" value="Thiolase-like"/>
    <property type="match status" value="1"/>
</dbReference>
<dbReference type="InterPro" id="IPR014030">
    <property type="entry name" value="Ketoacyl_synth_N"/>
</dbReference>
<dbReference type="PANTHER" id="PTHR43775">
    <property type="entry name" value="FATTY ACID SYNTHASE"/>
    <property type="match status" value="1"/>
</dbReference>
<dbReference type="SUPFAM" id="SSF51735">
    <property type="entry name" value="NAD(P)-binding Rossmann-fold domains"/>
    <property type="match status" value="1"/>
</dbReference>
<dbReference type="KEGG" id="pft:JBW_00051"/>
<dbReference type="PROSITE" id="PS52019">
    <property type="entry name" value="PKS_MFAS_DH"/>
    <property type="match status" value="1"/>
</dbReference>
<evidence type="ECO:0000256" key="5">
    <source>
        <dbReference type="ARBA" id="ARBA00022490"/>
    </source>
</evidence>
<dbReference type="GO" id="GO:0004312">
    <property type="term" value="F:fatty acid synthase activity"/>
    <property type="evidence" value="ECO:0007669"/>
    <property type="project" value="TreeGrafter"/>
</dbReference>
<feature type="coiled-coil region" evidence="10">
    <location>
        <begin position="621"/>
        <end position="679"/>
    </location>
</feature>
<keyword evidence="10" id="KW-0175">Coiled coil</keyword>
<evidence type="ECO:0000259" key="11">
    <source>
        <dbReference type="PROSITE" id="PS52004"/>
    </source>
</evidence>
<evidence type="ECO:0000259" key="12">
    <source>
        <dbReference type="PROSITE" id="PS52019"/>
    </source>
</evidence>
<dbReference type="PROSITE" id="PS52004">
    <property type="entry name" value="KS3_2"/>
    <property type="match status" value="1"/>
</dbReference>
<evidence type="ECO:0000256" key="4">
    <source>
        <dbReference type="ARBA" id="ARBA00022450"/>
    </source>
</evidence>
<feature type="region of interest" description="N-terminal hotdog fold" evidence="9">
    <location>
        <begin position="789"/>
        <end position="915"/>
    </location>
</feature>
<evidence type="ECO:0000313" key="14">
    <source>
        <dbReference type="Proteomes" id="UP000005361"/>
    </source>
</evidence>
<dbReference type="RefSeq" id="WP_052697321.1">
    <property type="nucleotide sequence ID" value="NZ_CP010978.1"/>
</dbReference>
<evidence type="ECO:0000256" key="6">
    <source>
        <dbReference type="ARBA" id="ARBA00022553"/>
    </source>
</evidence>
<comment type="function">
    <text evidence="1">Involved in some intermediate steps for the synthesis of the antibiotic polyketide bacillaene which is involved in secondary metabolism.</text>
</comment>
<gene>
    <name evidence="13" type="ORF">JBW_00051</name>
</gene>
<dbReference type="HOGENOM" id="CLU_000022_35_4_9"/>
<dbReference type="GO" id="GO:0004316">
    <property type="term" value="F:3-oxoacyl-[acyl-carrier-protein] reductase (NADPH) activity"/>
    <property type="evidence" value="ECO:0007669"/>
    <property type="project" value="UniProtKB-EC"/>
</dbReference>
<reference evidence="13 14" key="1">
    <citation type="journal article" date="2015" name="Genome Announc.">
        <title>Complete Genome Sequence of Pelosinus fermentans JBW45, a Member of a Remarkably Competitive Group of Negativicutes in the Firmicutes Phylum.</title>
        <authorList>
            <person name="De Leon K.B."/>
            <person name="Utturkar S.M."/>
            <person name="Camilleri L.B."/>
            <person name="Elias D.A."/>
            <person name="Arkin A.P."/>
            <person name="Fields M.W."/>
            <person name="Brown S.D."/>
            <person name="Wall J.D."/>
        </authorList>
    </citation>
    <scope>NUCLEOTIDE SEQUENCE [LARGE SCALE GENOMIC DNA]</scope>
    <source>
        <strain evidence="13 14">JBW45</strain>
    </source>
</reference>
<dbReference type="Pfam" id="PF00550">
    <property type="entry name" value="PP-binding"/>
    <property type="match status" value="1"/>
</dbReference>
<dbReference type="EC" id="1.1.1.100" evidence="13"/>
<evidence type="ECO:0000256" key="7">
    <source>
        <dbReference type="ARBA" id="ARBA00022679"/>
    </source>
</evidence>
<dbReference type="STRING" id="1192197.JBW_00051"/>
<comment type="pathway">
    <text evidence="3">Antibiotic biosynthesis; bacillaene biosynthesis.</text>
</comment>
<evidence type="ECO:0000256" key="10">
    <source>
        <dbReference type="SAM" id="Coils"/>
    </source>
</evidence>
<keyword evidence="6" id="KW-0597">Phosphoprotein</keyword>
<dbReference type="Gene3D" id="3.40.47.10">
    <property type="match status" value="1"/>
</dbReference>
<dbReference type="CDD" id="cd08953">
    <property type="entry name" value="KR_2_SDR_x"/>
    <property type="match status" value="1"/>
</dbReference>
<dbReference type="InterPro" id="IPR013968">
    <property type="entry name" value="PKS_KR"/>
</dbReference>
<dbReference type="FunFam" id="3.40.47.10:FF:000019">
    <property type="entry name" value="Polyketide synthase type I"/>
    <property type="match status" value="1"/>
</dbReference>
<dbReference type="CDD" id="cd00833">
    <property type="entry name" value="PKS"/>
    <property type="match status" value="1"/>
</dbReference>
<accession>A0A0C5Q0M9</accession>
<dbReference type="Gene3D" id="3.40.50.720">
    <property type="entry name" value="NAD(P)-binding Rossmann-like Domain"/>
    <property type="match status" value="1"/>
</dbReference>
<dbReference type="Gene3D" id="3.10.129.110">
    <property type="entry name" value="Polyketide synthase dehydratase"/>
    <property type="match status" value="1"/>
</dbReference>
<dbReference type="PANTHER" id="PTHR43775:SF37">
    <property type="entry name" value="SI:DKEY-61P9.11"/>
    <property type="match status" value="1"/>
</dbReference>
<keyword evidence="7 13" id="KW-0808">Transferase</keyword>
<keyword evidence="8" id="KW-0677">Repeat</keyword>
<dbReference type="Pfam" id="PF21089">
    <property type="entry name" value="PKS_DH_N"/>
    <property type="match status" value="1"/>
</dbReference>
<dbReference type="InterPro" id="IPR020807">
    <property type="entry name" value="PKS_DH"/>
</dbReference>
<dbReference type="SMART" id="SM00825">
    <property type="entry name" value="PKS_KS"/>
    <property type="match status" value="1"/>
</dbReference>
<dbReference type="SUPFAM" id="SSF47336">
    <property type="entry name" value="ACP-like"/>
    <property type="match status" value="1"/>
</dbReference>
<dbReference type="InterPro" id="IPR050091">
    <property type="entry name" value="PKS_NRPS_Biosynth_Enz"/>
</dbReference>
<dbReference type="InterPro" id="IPR049551">
    <property type="entry name" value="PKS_DH_C"/>
</dbReference>
<dbReference type="GO" id="GO:0005737">
    <property type="term" value="C:cytoplasm"/>
    <property type="evidence" value="ECO:0007669"/>
    <property type="project" value="UniProtKB-SubCell"/>
</dbReference>
<dbReference type="GO" id="GO:0071770">
    <property type="term" value="P:DIM/DIP cell wall layer assembly"/>
    <property type="evidence" value="ECO:0007669"/>
    <property type="project" value="TreeGrafter"/>
</dbReference>
<name>A0A0C5Q0M9_9FIRM</name>
<dbReference type="GO" id="GO:0005886">
    <property type="term" value="C:plasma membrane"/>
    <property type="evidence" value="ECO:0007669"/>
    <property type="project" value="TreeGrafter"/>
</dbReference>
<keyword evidence="4" id="KW-0596">Phosphopantetheine</keyword>
<dbReference type="InterPro" id="IPR036736">
    <property type="entry name" value="ACP-like_sf"/>
</dbReference>
<organism evidence="13 14">
    <name type="scientific">Pelosinus fermentans JBW45</name>
    <dbReference type="NCBI Taxonomy" id="1192197"/>
    <lineage>
        <taxon>Bacteria</taxon>
        <taxon>Bacillati</taxon>
        <taxon>Bacillota</taxon>
        <taxon>Negativicutes</taxon>
        <taxon>Selenomonadales</taxon>
        <taxon>Sporomusaceae</taxon>
        <taxon>Pelosinus</taxon>
    </lineage>
</organism>
<dbReference type="Gene3D" id="1.10.1200.10">
    <property type="entry name" value="ACP-like"/>
    <property type="match status" value="1"/>
</dbReference>
<sequence>MSMFGELGSVAASSSLEQKVDIGLLREKTLYQLKVLLAEFTKLSISKIVSDEPLESYGIDSIMITQLNEKFASIFGEVSKTLLYEYQTLGVLVEYFISDYPQECMKWTGLIEPVPSTPEKKPDVVPFHSEFPVLPSFKERKHLVRSLTAVASSSDGSRDSIAIIGMSGCYPQAKKLKEYWGNLQSGVDCIIEIPKERWSLEEFYYSDQQEAIARGKSYSKWGGFVEGFADFDPLFFNISPRETLNMDPQERLFIESCWEVFEDAGYTKDELKVKYNGRIGVFAGITKTGFDLYGPDLWKQGKKDFPHTSFSSVANRVSYLLNLQGPSMAVDTMCSSSLTAIHEACEYLHRKECEMAIAGGVNLYVHPSSYNGLCAQQMLSADGQCKSFGQGGNGFVPGEGVGTILLKRLSQAIIDEDHIYAVIRGTSINHDGKTNGYTVPNPTAQGDVIRKAMDKAGVNARTISYIEAHGTGTELGDPIEITGLTQAFRKDTQDTGYCAIGSVKANIGHLEAAAGIAGVTKIVLQMQHQKLVPSLHTKKLNPNINFKNTPFVVQQELAEWKRPKIEINGEIREYPRIAGISSFGAGGSNAHVVIEEYMDKDEQPSSIRITKQNPAIIVLSAKNEQRLKEQVQQMVAAIQQQQISDENLANMAYTLQVGREAMEERVAVLVGSSKELEEKLKGFLADQDGIEDLYRGQVKRNKDTMAIFAADDEMQEILKKWIAHRKYGKLLDLWVKGMIYDWQKLYNDSKPRRISLPTYPFAKERYWVPEAGIAASSNIISPVTAGLLHPLLHQNTSDFSEQRFSSTFTGQEFFLADHVVKGQRVLPGVAYLEMARAAVEQAAGVLAEDKIGIRLKNVVWVRPVAALGQPVQVHIGLYPEENGEIAYEIYSDSETVDREPIIHSQGSVVLRSVTETPRVDLKSLQAECGQSTFTSSQCYEAFRTMGLAYGSSHQGIEVVYTGQEQVLAKLRLPASVSNTHNQFTLHPSLMDAALQATIGFMLVTGVTGSEASLKPVLPFALQELEILSNCPSVMWALLRYSAGSRAGDKVQKFDIDLCDEQGNVCVRIKGFSLRVLEREVGSVGKIGNNEMLLLEPYWKEQASILETMDSAYVQHVVMLCELSEAYRESVETCMDTIRCVTLQIEKESIEERFQAYAVQVFEEIQTILKNKQKGKVLIQVVVPTQEERQLFSGLLGLLKTAQLENPKIIGQMIEVEVEGLSQEIIEILKENSQSSIDNHVRYQGGTRWVNGWREVAVTEEISLPWKDNGVYLITGGAGGLGLIFAQEIAHTVKNATLILTGRSVLDEGKQEKIKAIETLGAFVEYRKVDVADKQAVGDLIQSIQEKFGSLSGIIHSAGVIRDKFMIQKTKEEMQEVLTPKVTGLVNLDHASKEMNLDFFLLFSSMAGSLGNVGQADYSTANAFMDGYARYRNDMVVSKQRYGQTLSINWPLWKDGGMHVDKEAEKAMQGMGMIAMETPIGIQALYQGLVACKDQVMVIEGDVMKLRSFLGLDLIEFDEVDNEFFQSLFEQITKGELSEEQFESLALTRRGR</sequence>
<keyword evidence="13" id="KW-0012">Acyltransferase</keyword>
<evidence type="ECO:0000256" key="2">
    <source>
        <dbReference type="ARBA" id="ARBA00004496"/>
    </source>
</evidence>
<proteinExistence type="predicted"/>
<evidence type="ECO:0000256" key="3">
    <source>
        <dbReference type="ARBA" id="ARBA00004789"/>
    </source>
</evidence>
<evidence type="ECO:0000256" key="9">
    <source>
        <dbReference type="PROSITE-ProRule" id="PRU01363"/>
    </source>
</evidence>
<dbReference type="InterPro" id="IPR009081">
    <property type="entry name" value="PP-bd_ACP"/>
</dbReference>
<dbReference type="SMART" id="SM00826">
    <property type="entry name" value="PKS_DH"/>
    <property type="match status" value="1"/>
</dbReference>
<evidence type="ECO:0000313" key="13">
    <source>
        <dbReference type="EMBL" id="AJQ25405.1"/>
    </source>
</evidence>
<feature type="domain" description="PKS/mFAS DH" evidence="12">
    <location>
        <begin position="789"/>
        <end position="1082"/>
    </location>
</feature>
<dbReference type="Pfam" id="PF22336">
    <property type="entry name" value="RhiE-like_linker"/>
    <property type="match status" value="1"/>
</dbReference>
<feature type="domain" description="Ketosynthase family 3 (KS3)" evidence="11">
    <location>
        <begin position="158"/>
        <end position="596"/>
    </location>
</feature>
<dbReference type="Gene3D" id="1.10.1240.100">
    <property type="match status" value="1"/>
</dbReference>
<keyword evidence="5" id="KW-0963">Cytoplasm</keyword>
<dbReference type="Pfam" id="PF02801">
    <property type="entry name" value="Ketoacyl-synt_C"/>
    <property type="match status" value="1"/>
</dbReference>
<dbReference type="Pfam" id="PF14765">
    <property type="entry name" value="PS-DH"/>
    <property type="match status" value="1"/>
</dbReference>
<dbReference type="InterPro" id="IPR016039">
    <property type="entry name" value="Thiolase-like"/>
</dbReference>
<dbReference type="InterPro" id="IPR049552">
    <property type="entry name" value="PKS_DH_N"/>
</dbReference>
<dbReference type="InterPro" id="IPR014031">
    <property type="entry name" value="Ketoacyl_synth_C"/>
</dbReference>
<feature type="active site" description="Proton acceptor; for dehydratase activity" evidence="9">
    <location>
        <position position="818"/>
    </location>
</feature>
<evidence type="ECO:0000256" key="8">
    <source>
        <dbReference type="ARBA" id="ARBA00022737"/>
    </source>
</evidence>
<dbReference type="Proteomes" id="UP000005361">
    <property type="component" value="Chromosome"/>
</dbReference>
<dbReference type="InterPro" id="IPR020841">
    <property type="entry name" value="PKS_Beta-ketoAc_synthase_dom"/>
</dbReference>
<keyword evidence="13" id="KW-0560">Oxidoreductase</keyword>
<comment type="subcellular location">
    <subcellularLocation>
        <location evidence="2">Cytoplasm</location>
    </subcellularLocation>
</comment>
<dbReference type="GO" id="GO:0006633">
    <property type="term" value="P:fatty acid biosynthetic process"/>
    <property type="evidence" value="ECO:0007669"/>
    <property type="project" value="TreeGrafter"/>
</dbReference>
<dbReference type="InterPro" id="IPR042104">
    <property type="entry name" value="PKS_dehydratase_sf"/>
</dbReference>
<dbReference type="Pfam" id="PF00109">
    <property type="entry name" value="ketoacyl-synt"/>
    <property type="match status" value="1"/>
</dbReference>
<evidence type="ECO:0000256" key="1">
    <source>
        <dbReference type="ARBA" id="ARBA00003299"/>
    </source>
</evidence>